<feature type="compositionally biased region" description="Low complexity" evidence="1">
    <location>
        <begin position="10"/>
        <end position="25"/>
    </location>
</feature>
<dbReference type="GO" id="GO:0008800">
    <property type="term" value="F:beta-lactamase activity"/>
    <property type="evidence" value="ECO:0007669"/>
    <property type="project" value="InterPro"/>
</dbReference>
<accession>A0A8J3WZ02</accession>
<sequence length="377" mass="39844">MSSNAHRQRPGQAAGWAGAARGGTQTNAARADTQTSAARAGRQAAARRRATAPRRSGPQAAAARHTQADYPVRARKPATTTRRPAGLALSLTLLATLITGACVSRLSTSHGPAVALAPQVSRTIPDPADGAQPVSWRPVDAAPHAVPVQLQPPAAAAAGPGSVTLARASGEWVSWALLDRSTGGLTTGGDTGTNSTESMVKAWIAADFLQGLAGKEPSAADTDLLRRMIRDSDDQAAQKLYERRGGDAVIRRLISTCGLTDTRLYSGWWSLTQISARDAVRMGDCIADGKATNGRWTSWLLGEMRQVRGEGRFGIVQERPGVAVKNGWTKWWDGTWHVNCLGVTDGWALSVLIRYPASLGLAHGAEVCRTVTRQLAP</sequence>
<gene>
    <name evidence="3" type="ORF">Pme01_14270</name>
</gene>
<dbReference type="Pfam" id="PF13354">
    <property type="entry name" value="Beta-lactamase2"/>
    <property type="match status" value="1"/>
</dbReference>
<feature type="domain" description="Beta-lactamase class A catalytic" evidence="2">
    <location>
        <begin position="223"/>
        <end position="307"/>
    </location>
</feature>
<protein>
    <recommendedName>
        <fullName evidence="2">Beta-lactamase class A catalytic domain-containing protein</fullName>
    </recommendedName>
</protein>
<feature type="region of interest" description="Disordered" evidence="1">
    <location>
        <begin position="1"/>
        <end position="83"/>
    </location>
</feature>
<comment type="caution">
    <text evidence="3">The sequence shown here is derived from an EMBL/GenBank/DDBJ whole genome shotgun (WGS) entry which is preliminary data.</text>
</comment>
<dbReference type="EMBL" id="BOON01000013">
    <property type="protein sequence ID" value="GII21830.1"/>
    <property type="molecule type" value="Genomic_DNA"/>
</dbReference>
<dbReference type="InterPro" id="IPR012338">
    <property type="entry name" value="Beta-lactam/transpept-like"/>
</dbReference>
<keyword evidence="4" id="KW-1185">Reference proteome</keyword>
<dbReference type="RefSeq" id="WP_168114151.1">
    <property type="nucleotide sequence ID" value="NZ_BOON01000013.1"/>
</dbReference>
<proteinExistence type="predicted"/>
<dbReference type="AlphaFoldDB" id="A0A8J3WZ02"/>
<dbReference type="Proteomes" id="UP000599074">
    <property type="component" value="Unassembled WGS sequence"/>
</dbReference>
<reference evidence="3" key="1">
    <citation type="submission" date="2021-01" db="EMBL/GenBank/DDBJ databases">
        <title>Whole genome shotgun sequence of Planosporangium mesophilum NBRC 109066.</title>
        <authorList>
            <person name="Komaki H."/>
            <person name="Tamura T."/>
        </authorList>
    </citation>
    <scope>NUCLEOTIDE SEQUENCE</scope>
    <source>
        <strain evidence="3">NBRC 109066</strain>
    </source>
</reference>
<evidence type="ECO:0000259" key="2">
    <source>
        <dbReference type="Pfam" id="PF13354"/>
    </source>
</evidence>
<dbReference type="SUPFAM" id="SSF56601">
    <property type="entry name" value="beta-lactamase/transpeptidase-like"/>
    <property type="match status" value="1"/>
</dbReference>
<organism evidence="3 4">
    <name type="scientific">Planosporangium mesophilum</name>
    <dbReference type="NCBI Taxonomy" id="689768"/>
    <lineage>
        <taxon>Bacteria</taxon>
        <taxon>Bacillati</taxon>
        <taxon>Actinomycetota</taxon>
        <taxon>Actinomycetes</taxon>
        <taxon>Micromonosporales</taxon>
        <taxon>Micromonosporaceae</taxon>
        <taxon>Planosporangium</taxon>
    </lineage>
</organism>
<dbReference type="InterPro" id="IPR045155">
    <property type="entry name" value="Beta-lactam_cat"/>
</dbReference>
<dbReference type="GO" id="GO:0030655">
    <property type="term" value="P:beta-lactam antibiotic catabolic process"/>
    <property type="evidence" value="ECO:0007669"/>
    <property type="project" value="InterPro"/>
</dbReference>
<feature type="compositionally biased region" description="Low complexity" evidence="1">
    <location>
        <begin position="34"/>
        <end position="44"/>
    </location>
</feature>
<dbReference type="Gene3D" id="3.40.710.10">
    <property type="entry name" value="DD-peptidase/beta-lactamase superfamily"/>
    <property type="match status" value="1"/>
</dbReference>
<evidence type="ECO:0000313" key="3">
    <source>
        <dbReference type="EMBL" id="GII21830.1"/>
    </source>
</evidence>
<evidence type="ECO:0000313" key="4">
    <source>
        <dbReference type="Proteomes" id="UP000599074"/>
    </source>
</evidence>
<evidence type="ECO:0000256" key="1">
    <source>
        <dbReference type="SAM" id="MobiDB-lite"/>
    </source>
</evidence>
<name>A0A8J3WZ02_9ACTN</name>